<organism evidence="4 5">
    <name type="scientific">Strigamia maritima</name>
    <name type="common">European centipede</name>
    <name type="synonym">Geophilus maritimus</name>
    <dbReference type="NCBI Taxonomy" id="126957"/>
    <lineage>
        <taxon>Eukaryota</taxon>
        <taxon>Metazoa</taxon>
        <taxon>Ecdysozoa</taxon>
        <taxon>Arthropoda</taxon>
        <taxon>Myriapoda</taxon>
        <taxon>Chilopoda</taxon>
        <taxon>Pleurostigmophora</taxon>
        <taxon>Geophilomorpha</taxon>
        <taxon>Linotaeniidae</taxon>
        <taxon>Strigamia</taxon>
    </lineage>
</organism>
<dbReference type="Pfam" id="PF02210">
    <property type="entry name" value="Laminin_G_2"/>
    <property type="match status" value="1"/>
</dbReference>
<keyword evidence="2" id="KW-0732">Signal</keyword>
<dbReference type="PROSITE" id="PS50025">
    <property type="entry name" value="LAM_G_DOMAIN"/>
    <property type="match status" value="1"/>
</dbReference>
<dbReference type="InterPro" id="IPR001791">
    <property type="entry name" value="Laminin_G"/>
</dbReference>
<dbReference type="SUPFAM" id="SSF49899">
    <property type="entry name" value="Concanavalin A-like lectins/glucanases"/>
    <property type="match status" value="1"/>
</dbReference>
<feature type="signal peptide" evidence="2">
    <location>
        <begin position="1"/>
        <end position="27"/>
    </location>
</feature>
<reference evidence="5" key="1">
    <citation type="submission" date="2011-05" db="EMBL/GenBank/DDBJ databases">
        <authorList>
            <person name="Richards S.R."/>
            <person name="Qu J."/>
            <person name="Jiang H."/>
            <person name="Jhangiani S.N."/>
            <person name="Agravi P."/>
            <person name="Goodspeed R."/>
            <person name="Gross S."/>
            <person name="Mandapat C."/>
            <person name="Jackson L."/>
            <person name="Mathew T."/>
            <person name="Pu L."/>
            <person name="Thornton R."/>
            <person name="Saada N."/>
            <person name="Wilczek-Boney K.B."/>
            <person name="Lee S."/>
            <person name="Kovar C."/>
            <person name="Wu Y."/>
            <person name="Scherer S.E."/>
            <person name="Worley K.C."/>
            <person name="Muzny D.M."/>
            <person name="Gibbs R."/>
        </authorList>
    </citation>
    <scope>NUCLEOTIDE SEQUENCE</scope>
    <source>
        <strain evidence="5">Brora</strain>
    </source>
</reference>
<reference evidence="4" key="2">
    <citation type="submission" date="2015-02" db="UniProtKB">
        <authorList>
            <consortium name="EnsemblMetazoa"/>
        </authorList>
    </citation>
    <scope>IDENTIFICATION</scope>
</reference>
<feature type="chain" id="PRO_5004590106" description="Laminin G domain-containing protein" evidence="2">
    <location>
        <begin position="28"/>
        <end position="193"/>
    </location>
</feature>
<protein>
    <recommendedName>
        <fullName evidence="3">Laminin G domain-containing protein</fullName>
    </recommendedName>
</protein>
<dbReference type="InterPro" id="IPR013320">
    <property type="entry name" value="ConA-like_dom_sf"/>
</dbReference>
<dbReference type="Gene3D" id="2.60.120.200">
    <property type="match status" value="1"/>
</dbReference>
<dbReference type="AlphaFoldDB" id="T1IWI3"/>
<dbReference type="eggNOG" id="KOG1219">
    <property type="taxonomic scope" value="Eukaryota"/>
</dbReference>
<dbReference type="PhylomeDB" id="T1IWI3"/>
<proteinExistence type="predicted"/>
<evidence type="ECO:0000256" key="1">
    <source>
        <dbReference type="PROSITE-ProRule" id="PRU00122"/>
    </source>
</evidence>
<dbReference type="SMART" id="SM00282">
    <property type="entry name" value="LamG"/>
    <property type="match status" value="1"/>
</dbReference>
<dbReference type="HOGENOM" id="CLU_1412151_0_0_1"/>
<keyword evidence="5" id="KW-1185">Reference proteome</keyword>
<dbReference type="EnsemblMetazoa" id="SMAR005553-RA">
    <property type="protein sequence ID" value="SMAR005553-PA"/>
    <property type="gene ID" value="SMAR005553"/>
</dbReference>
<evidence type="ECO:0000313" key="5">
    <source>
        <dbReference type="Proteomes" id="UP000014500"/>
    </source>
</evidence>
<dbReference type="EMBL" id="JH431619">
    <property type="status" value="NOT_ANNOTATED_CDS"/>
    <property type="molecule type" value="Genomic_DNA"/>
</dbReference>
<accession>T1IWI3</accession>
<feature type="domain" description="Laminin G" evidence="3">
    <location>
        <begin position="27"/>
        <end position="193"/>
    </location>
</feature>
<dbReference type="PANTHER" id="PTHR15036:SF56">
    <property type="entry name" value="KON-TIKI, ISOFORM B"/>
    <property type="match status" value="1"/>
</dbReference>
<dbReference type="PANTHER" id="PTHR15036">
    <property type="entry name" value="PIKACHURIN-LIKE PROTEIN"/>
    <property type="match status" value="1"/>
</dbReference>
<evidence type="ECO:0000256" key="2">
    <source>
        <dbReference type="SAM" id="SignalP"/>
    </source>
</evidence>
<dbReference type="Proteomes" id="UP000014500">
    <property type="component" value="Unassembled WGS sequence"/>
</dbReference>
<dbReference type="CDD" id="cd00110">
    <property type="entry name" value="LamG"/>
    <property type="match status" value="1"/>
</dbReference>
<name>T1IWI3_STRMM</name>
<sequence>MVRLSQKIFVGQLFCLLMCLLLQQTLSASFYGASYVSYAFQEAKSTTEINLRFKTHQADAILLLAAGRTDYCLLVLEAAGLKVRINLGAGEAELTSPPGLRLNDLMWHDVNLERTNADMLLVVDTIHRTRLTIPGRFHELNIHFGVYVGGLGDFNELFLGNMDNFRGCLDNLTLNSINVFRSARENLEQRGVH</sequence>
<comment type="caution">
    <text evidence="1">Lacks conserved residue(s) required for the propagation of feature annotation.</text>
</comment>
<dbReference type="InterPro" id="IPR050372">
    <property type="entry name" value="Neurexin-related_CASP"/>
</dbReference>
<dbReference type="STRING" id="126957.T1IWI3"/>
<dbReference type="OMA" id="ICTARED"/>
<evidence type="ECO:0000313" key="4">
    <source>
        <dbReference type="EnsemblMetazoa" id="SMAR005553-PA"/>
    </source>
</evidence>
<evidence type="ECO:0000259" key="3">
    <source>
        <dbReference type="PROSITE" id="PS50025"/>
    </source>
</evidence>